<dbReference type="EMBL" id="AP014836">
    <property type="protein sequence ID" value="BAW80653.1"/>
    <property type="molecule type" value="Genomic_DNA"/>
</dbReference>
<keyword evidence="2" id="KW-0963">Cytoplasm</keyword>
<dbReference type="Gene3D" id="3.30.300.20">
    <property type="match status" value="1"/>
</dbReference>
<dbReference type="PROSITE" id="PS01319">
    <property type="entry name" value="RBFA"/>
    <property type="match status" value="1"/>
</dbReference>
<comment type="subunit">
    <text evidence="2">Monomer. Binds 30S ribosomal subunits, but not 50S ribosomal subunits or 70S ribosomes.</text>
</comment>
<dbReference type="HAMAP" id="MF_00003">
    <property type="entry name" value="RbfA"/>
    <property type="match status" value="1"/>
</dbReference>
<dbReference type="InterPro" id="IPR020053">
    <property type="entry name" value="Ribosome-bd_factorA_CS"/>
</dbReference>
<organism evidence="3 4">
    <name type="scientific">Candidatus Nitrosoglobus terrae</name>
    <dbReference type="NCBI Taxonomy" id="1630141"/>
    <lineage>
        <taxon>Bacteria</taxon>
        <taxon>Pseudomonadati</taxon>
        <taxon>Pseudomonadota</taxon>
        <taxon>Gammaproteobacteria</taxon>
        <taxon>Chromatiales</taxon>
        <taxon>Chromatiaceae</taxon>
        <taxon>Candidatus Nitrosoglobus</taxon>
    </lineage>
</organism>
<dbReference type="GO" id="GO:0030490">
    <property type="term" value="P:maturation of SSU-rRNA"/>
    <property type="evidence" value="ECO:0007669"/>
    <property type="project" value="UniProtKB-UniRule"/>
</dbReference>
<dbReference type="GO" id="GO:0005829">
    <property type="term" value="C:cytosol"/>
    <property type="evidence" value="ECO:0007669"/>
    <property type="project" value="TreeGrafter"/>
</dbReference>
<comment type="function">
    <text evidence="2">One of several proteins that assist in the late maturation steps of the functional core of the 30S ribosomal subunit. Associates with free 30S ribosomal subunits (but not with 30S subunits that are part of 70S ribosomes or polysomes). Required for efficient processing of 16S rRNA. May interact with the 5'-terminal helix region of 16S rRNA.</text>
</comment>
<evidence type="ECO:0000256" key="2">
    <source>
        <dbReference type="HAMAP-Rule" id="MF_00003"/>
    </source>
</evidence>
<dbReference type="InterPro" id="IPR023799">
    <property type="entry name" value="RbfA_dom_sf"/>
</dbReference>
<dbReference type="NCBIfam" id="TIGR00082">
    <property type="entry name" value="rbfA"/>
    <property type="match status" value="1"/>
</dbReference>
<dbReference type="AlphaFoldDB" id="A0A1Q2SNH4"/>
<name>A0A1Q2SNH4_9GAMM</name>
<dbReference type="InterPro" id="IPR015946">
    <property type="entry name" value="KH_dom-like_a/b"/>
</dbReference>
<dbReference type="InterPro" id="IPR000238">
    <property type="entry name" value="RbfA"/>
</dbReference>
<evidence type="ECO:0000313" key="4">
    <source>
        <dbReference type="Proteomes" id="UP000243679"/>
    </source>
</evidence>
<dbReference type="GO" id="GO:0043024">
    <property type="term" value="F:ribosomal small subunit binding"/>
    <property type="evidence" value="ECO:0007669"/>
    <property type="project" value="TreeGrafter"/>
</dbReference>
<dbReference type="Proteomes" id="UP000243679">
    <property type="component" value="Chromosome"/>
</dbReference>
<dbReference type="SUPFAM" id="SSF89919">
    <property type="entry name" value="Ribosome-binding factor A, RbfA"/>
    <property type="match status" value="1"/>
</dbReference>
<proteinExistence type="inferred from homology"/>
<evidence type="ECO:0000256" key="1">
    <source>
        <dbReference type="ARBA" id="ARBA00022517"/>
    </source>
</evidence>
<dbReference type="Pfam" id="PF02033">
    <property type="entry name" value="RBFA"/>
    <property type="match status" value="1"/>
</dbReference>
<dbReference type="PANTHER" id="PTHR33515">
    <property type="entry name" value="RIBOSOME-BINDING FACTOR A, CHLOROPLASTIC-RELATED"/>
    <property type="match status" value="1"/>
</dbReference>
<protein>
    <recommendedName>
        <fullName evidence="2">Ribosome-binding factor A</fullName>
    </recommendedName>
</protein>
<sequence>MSQEFSRTRRIGELLQRELAQLIQEDLKDPRIRLITVSHVDVAPDLRQAKVYVTFFHGEVDSQEQLKILNRASGFLQRSLSQRVSLRVTPYLQFVYDHSIERGRYLSALIDEAIKKIQVLK</sequence>
<dbReference type="OrthoDB" id="307788at2"/>
<accession>A0A1Q2SNH4</accession>
<comment type="subcellular location">
    <subcellularLocation>
        <location evidence="2">Cytoplasm</location>
    </subcellularLocation>
</comment>
<reference evidence="3 4" key="1">
    <citation type="journal article" date="2017" name="ISME J.">
        <title>An acid-tolerant ammonia-oxidizing ?-proteobacterium from soil.</title>
        <authorList>
            <person name="Hayatsu M."/>
            <person name="Tago K."/>
            <person name="Uchiyama I."/>
            <person name="Toyoda A."/>
            <person name="Wang Y."/>
            <person name="Shimomura Y."/>
            <person name="Okubo T."/>
            <person name="Kurisu F."/>
            <person name="Hirono Y."/>
            <person name="Nonaka K."/>
            <person name="Akiyama H."/>
            <person name="Itoh T."/>
            <person name="Takami H."/>
        </authorList>
    </citation>
    <scope>NUCLEOTIDE SEQUENCE [LARGE SCALE GENOMIC DNA]</scope>
    <source>
        <strain evidence="3 4">TAO100</strain>
    </source>
</reference>
<keyword evidence="4" id="KW-1185">Reference proteome</keyword>
<gene>
    <name evidence="2" type="primary">rbfA</name>
    <name evidence="3" type="ORF">TAO_1283</name>
</gene>
<comment type="similarity">
    <text evidence="2">Belongs to the RbfA family.</text>
</comment>
<dbReference type="PANTHER" id="PTHR33515:SF1">
    <property type="entry name" value="RIBOSOME-BINDING FACTOR A, CHLOROPLASTIC-RELATED"/>
    <property type="match status" value="1"/>
</dbReference>
<evidence type="ECO:0000313" key="3">
    <source>
        <dbReference type="EMBL" id="BAW80653.1"/>
    </source>
</evidence>
<dbReference type="RefSeq" id="WP_096527170.1">
    <property type="nucleotide sequence ID" value="NZ_AP014836.1"/>
</dbReference>
<keyword evidence="1 2" id="KW-0690">Ribosome biogenesis</keyword>
<dbReference type="KEGG" id="ntt:TAO_1283"/>